<protein>
    <submittedName>
        <fullName evidence="2">Uncharacterized protein</fullName>
    </submittedName>
</protein>
<accession>A0A8S5MRV7</accession>
<feature type="transmembrane region" description="Helical" evidence="1">
    <location>
        <begin position="13"/>
        <end position="34"/>
    </location>
</feature>
<evidence type="ECO:0000313" key="2">
    <source>
        <dbReference type="EMBL" id="DAD84890.1"/>
    </source>
</evidence>
<keyword evidence="1" id="KW-0472">Membrane</keyword>
<evidence type="ECO:0000256" key="1">
    <source>
        <dbReference type="SAM" id="Phobius"/>
    </source>
</evidence>
<keyword evidence="1" id="KW-0812">Transmembrane</keyword>
<dbReference type="EMBL" id="BK014968">
    <property type="protein sequence ID" value="DAD84890.1"/>
    <property type="molecule type" value="Genomic_DNA"/>
</dbReference>
<name>A0A8S5MRV7_9CAUD</name>
<sequence>MINKYQDFAVLKIHTTFAVLVMITPLSVVVTSNLKDS</sequence>
<organism evidence="2">
    <name type="scientific">Myoviridae sp. ctfrL10</name>
    <dbReference type="NCBI Taxonomy" id="2826678"/>
    <lineage>
        <taxon>Viruses</taxon>
        <taxon>Duplodnaviria</taxon>
        <taxon>Heunggongvirae</taxon>
        <taxon>Uroviricota</taxon>
        <taxon>Caudoviricetes</taxon>
    </lineage>
</organism>
<keyword evidence="1" id="KW-1133">Transmembrane helix</keyword>
<proteinExistence type="predicted"/>
<reference evidence="2" key="1">
    <citation type="journal article" date="2021" name="Proc. Natl. Acad. Sci. U.S.A.">
        <title>A Catalog of Tens of Thousands of Viruses from Human Metagenomes Reveals Hidden Associations with Chronic Diseases.</title>
        <authorList>
            <person name="Tisza M.J."/>
            <person name="Buck C.B."/>
        </authorList>
    </citation>
    <scope>NUCLEOTIDE SEQUENCE</scope>
    <source>
        <strain evidence="2">CtfrL10</strain>
    </source>
</reference>